<gene>
    <name evidence="2" type="primary">fadB</name>
    <name evidence="2" type="ORF">Q31b_56980</name>
</gene>
<dbReference type="PANTHER" id="PTHR11941">
    <property type="entry name" value="ENOYL-COA HYDRATASE-RELATED"/>
    <property type="match status" value="1"/>
</dbReference>
<keyword evidence="3" id="KW-1185">Reference proteome</keyword>
<reference evidence="2 3" key="1">
    <citation type="submission" date="2019-02" db="EMBL/GenBank/DDBJ databases">
        <title>Deep-cultivation of Planctomycetes and their phenomic and genomic characterization uncovers novel biology.</title>
        <authorList>
            <person name="Wiegand S."/>
            <person name="Jogler M."/>
            <person name="Boedeker C."/>
            <person name="Pinto D."/>
            <person name="Vollmers J."/>
            <person name="Rivas-Marin E."/>
            <person name="Kohn T."/>
            <person name="Peeters S.H."/>
            <person name="Heuer A."/>
            <person name="Rast P."/>
            <person name="Oberbeckmann S."/>
            <person name="Bunk B."/>
            <person name="Jeske O."/>
            <person name="Meyerdierks A."/>
            <person name="Storesund J.E."/>
            <person name="Kallscheuer N."/>
            <person name="Luecker S."/>
            <person name="Lage O.M."/>
            <person name="Pohl T."/>
            <person name="Merkel B.J."/>
            <person name="Hornburger P."/>
            <person name="Mueller R.-W."/>
            <person name="Bruemmer F."/>
            <person name="Labrenz M."/>
            <person name="Spormann A.M."/>
            <person name="Op Den Camp H."/>
            <person name="Overmann J."/>
            <person name="Amann R."/>
            <person name="Jetten M.S.M."/>
            <person name="Mascher T."/>
            <person name="Medema M.H."/>
            <person name="Devos D.P."/>
            <person name="Kaster A.-K."/>
            <person name="Ovreas L."/>
            <person name="Rohde M."/>
            <person name="Galperin M.Y."/>
            <person name="Jogler C."/>
        </authorList>
    </citation>
    <scope>NUCLEOTIDE SEQUENCE [LARGE SCALE GENOMIC DNA]</scope>
    <source>
        <strain evidence="2 3">Q31b</strain>
    </source>
</reference>
<keyword evidence="2" id="KW-0456">Lyase</keyword>
<dbReference type="RefSeq" id="WP_146602754.1">
    <property type="nucleotide sequence ID" value="NZ_SJPY01000013.1"/>
</dbReference>
<proteinExistence type="predicted"/>
<dbReference type="Proteomes" id="UP000315471">
    <property type="component" value="Unassembled WGS sequence"/>
</dbReference>
<dbReference type="Gene3D" id="3.90.226.10">
    <property type="entry name" value="2-enoyl-CoA Hydratase, Chain A, domain 1"/>
    <property type="match status" value="1"/>
</dbReference>
<dbReference type="EC" id="4.2.1.17" evidence="2"/>
<protein>
    <submittedName>
        <fullName evidence="2">Putative enoyl-CoA hydratase</fullName>
        <ecNumber evidence="2">4.2.1.17</ecNumber>
    </submittedName>
</protein>
<evidence type="ECO:0000259" key="1">
    <source>
        <dbReference type="Pfam" id="PF16113"/>
    </source>
</evidence>
<dbReference type="InterPro" id="IPR045004">
    <property type="entry name" value="ECH_dom"/>
</dbReference>
<evidence type="ECO:0000313" key="3">
    <source>
        <dbReference type="Proteomes" id="UP000315471"/>
    </source>
</evidence>
<comment type="caution">
    <text evidence="2">The sequence shown here is derived from an EMBL/GenBank/DDBJ whole genome shotgun (WGS) entry which is preliminary data.</text>
</comment>
<evidence type="ECO:0000313" key="2">
    <source>
        <dbReference type="EMBL" id="TWU33641.1"/>
    </source>
</evidence>
<dbReference type="Pfam" id="PF16113">
    <property type="entry name" value="ECH_2"/>
    <property type="match status" value="1"/>
</dbReference>
<dbReference type="GO" id="GO:0006635">
    <property type="term" value="P:fatty acid beta-oxidation"/>
    <property type="evidence" value="ECO:0007669"/>
    <property type="project" value="TreeGrafter"/>
</dbReference>
<dbReference type="SUPFAM" id="SSF52096">
    <property type="entry name" value="ClpP/crotonase"/>
    <property type="match status" value="1"/>
</dbReference>
<sequence>MKFTPKPFLDVCLQCDTAWISLNRPPNNAINPAIAHSLKTMLSDIVRDQRIDSIVLSGSGKCFAAGADLAFFARQADAEDFHRIEQFSAQLHALCNFIAASPKPIIAVAGGNTLGAGLELALACHRIIVNRTTTLGLPETGLGICPGSGGTQRLPRRIDPGLAKWMIYNGAMLSGKVAEKLGVADHCLVEGDFDLGIVNQVANVILQNRKRPAPPQEYQVLAQVFSQFSVAELLQLASQESMPSPWDGRTRRAVKSLLKRPRCALLLAERLIEEGSQLPLNEALKLEIAAQREMFENADAREGLKAALASQNPIS</sequence>
<dbReference type="EMBL" id="SJPY01000013">
    <property type="protein sequence ID" value="TWU33641.1"/>
    <property type="molecule type" value="Genomic_DNA"/>
</dbReference>
<accession>A0A5C6DD76</accession>
<organism evidence="2 3">
    <name type="scientific">Novipirellula aureliae</name>
    <dbReference type="NCBI Taxonomy" id="2527966"/>
    <lineage>
        <taxon>Bacteria</taxon>
        <taxon>Pseudomonadati</taxon>
        <taxon>Planctomycetota</taxon>
        <taxon>Planctomycetia</taxon>
        <taxon>Pirellulales</taxon>
        <taxon>Pirellulaceae</taxon>
        <taxon>Novipirellula</taxon>
    </lineage>
</organism>
<dbReference type="PANTHER" id="PTHR11941:SF54">
    <property type="entry name" value="ENOYL-COA HYDRATASE, MITOCHONDRIAL"/>
    <property type="match status" value="1"/>
</dbReference>
<dbReference type="GO" id="GO:0004300">
    <property type="term" value="F:enoyl-CoA hydratase activity"/>
    <property type="evidence" value="ECO:0007669"/>
    <property type="project" value="UniProtKB-EC"/>
</dbReference>
<dbReference type="CDD" id="cd06558">
    <property type="entry name" value="crotonase-like"/>
    <property type="match status" value="1"/>
</dbReference>
<dbReference type="InterPro" id="IPR029045">
    <property type="entry name" value="ClpP/crotonase-like_dom_sf"/>
</dbReference>
<feature type="domain" description="Enoyl-CoA hydratase/isomerase" evidence="1">
    <location>
        <begin position="18"/>
        <end position="310"/>
    </location>
</feature>
<dbReference type="AlphaFoldDB" id="A0A5C6DD76"/>
<dbReference type="OrthoDB" id="370015at2"/>
<name>A0A5C6DD76_9BACT</name>